<sequence>MKNIKFVSLLACFLLLVGCGTAGGNNNNGSTGSNETNNEVPDEEPIVEEEAVEDLTGYIVSIANDGNVRILVTGQPAGGSGESATMYTLEDSTVVENSNEDVMESGDLAVGMKVTVWNNGITAHSFPGQSGAVRVVVDADQDEHEQHAVAKALEEVESGQPWHVDEVVSEDEQHYNITLRNLLDGSDPVEVNVEL</sequence>
<dbReference type="RefSeq" id="WP_230501412.1">
    <property type="nucleotide sequence ID" value="NZ_CAKJTJ010000011.1"/>
</dbReference>
<accession>A0ABM8YNG5</accession>
<reference evidence="2 3" key="1">
    <citation type="submission" date="2021-10" db="EMBL/GenBank/DDBJ databases">
        <authorList>
            <person name="Criscuolo A."/>
        </authorList>
    </citation>
    <scope>NUCLEOTIDE SEQUENCE [LARGE SCALE GENOMIC DNA]</scope>
    <source>
        <strain evidence="3">CIP 111883</strain>
    </source>
</reference>
<comment type="caution">
    <text evidence="2">The sequence shown here is derived from an EMBL/GenBank/DDBJ whole genome shotgun (WGS) entry which is preliminary data.</text>
</comment>
<dbReference type="PROSITE" id="PS51257">
    <property type="entry name" value="PROKAR_LIPOPROTEIN"/>
    <property type="match status" value="1"/>
</dbReference>
<name>A0ABM8YNG5_9BACI</name>
<keyword evidence="3" id="KW-1185">Reference proteome</keyword>
<dbReference type="Proteomes" id="UP000789833">
    <property type="component" value="Unassembled WGS sequence"/>
</dbReference>
<evidence type="ECO:0000313" key="2">
    <source>
        <dbReference type="EMBL" id="CAG9621523.1"/>
    </source>
</evidence>
<evidence type="ECO:0000313" key="3">
    <source>
        <dbReference type="Proteomes" id="UP000789833"/>
    </source>
</evidence>
<feature type="chain" id="PRO_5047239672" description="DUF5666 domain-containing protein" evidence="1">
    <location>
        <begin position="23"/>
        <end position="195"/>
    </location>
</feature>
<keyword evidence="1" id="KW-0732">Signal</keyword>
<feature type="signal peptide" evidence="1">
    <location>
        <begin position="1"/>
        <end position="22"/>
    </location>
</feature>
<protein>
    <recommendedName>
        <fullName evidence="4">DUF5666 domain-containing protein</fullName>
    </recommendedName>
</protein>
<dbReference type="EMBL" id="CAKJTJ010000011">
    <property type="protein sequence ID" value="CAG9621523.1"/>
    <property type="molecule type" value="Genomic_DNA"/>
</dbReference>
<organism evidence="2 3">
    <name type="scientific">Sutcliffiella rhizosphaerae</name>
    <dbReference type="NCBI Taxonomy" id="2880967"/>
    <lineage>
        <taxon>Bacteria</taxon>
        <taxon>Bacillati</taxon>
        <taxon>Bacillota</taxon>
        <taxon>Bacilli</taxon>
        <taxon>Bacillales</taxon>
        <taxon>Bacillaceae</taxon>
        <taxon>Sutcliffiella</taxon>
    </lineage>
</organism>
<evidence type="ECO:0000256" key="1">
    <source>
        <dbReference type="SAM" id="SignalP"/>
    </source>
</evidence>
<evidence type="ECO:0008006" key="4">
    <source>
        <dbReference type="Google" id="ProtNLM"/>
    </source>
</evidence>
<proteinExistence type="predicted"/>
<gene>
    <name evidence="2" type="ORF">BACCIP111883_02296</name>
</gene>